<comment type="caution">
    <text evidence="2">The sequence shown here is derived from an EMBL/GenBank/DDBJ whole genome shotgun (WGS) entry which is preliminary data.</text>
</comment>
<name>A0ABT9Y2B3_9BACI</name>
<sequence>MIQYTLENLDKAALYFIAVMSVFIVGRLGKIIYLLEENKKRDR</sequence>
<keyword evidence="1" id="KW-0472">Membrane</keyword>
<organism evidence="2 3">
    <name type="scientific">Neobacillus ginsengisoli</name>
    <dbReference type="NCBI Taxonomy" id="904295"/>
    <lineage>
        <taxon>Bacteria</taxon>
        <taxon>Bacillati</taxon>
        <taxon>Bacillota</taxon>
        <taxon>Bacilli</taxon>
        <taxon>Bacillales</taxon>
        <taxon>Bacillaceae</taxon>
        <taxon>Neobacillus</taxon>
    </lineage>
</organism>
<evidence type="ECO:0000313" key="3">
    <source>
        <dbReference type="Proteomes" id="UP001224122"/>
    </source>
</evidence>
<dbReference type="Proteomes" id="UP001224122">
    <property type="component" value="Unassembled WGS sequence"/>
</dbReference>
<gene>
    <name evidence="2" type="ORF">J2S10_005092</name>
</gene>
<dbReference type="EMBL" id="JAUSTW010000013">
    <property type="protein sequence ID" value="MDQ0201881.1"/>
    <property type="molecule type" value="Genomic_DNA"/>
</dbReference>
<evidence type="ECO:0000256" key="1">
    <source>
        <dbReference type="SAM" id="Phobius"/>
    </source>
</evidence>
<proteinExistence type="predicted"/>
<feature type="transmembrane region" description="Helical" evidence="1">
    <location>
        <begin position="12"/>
        <end position="35"/>
    </location>
</feature>
<keyword evidence="3" id="KW-1185">Reference proteome</keyword>
<protein>
    <submittedName>
        <fullName evidence="2">Uncharacterized protein</fullName>
    </submittedName>
</protein>
<reference evidence="2 3" key="1">
    <citation type="submission" date="2023-07" db="EMBL/GenBank/DDBJ databases">
        <title>Genomic Encyclopedia of Type Strains, Phase IV (KMG-IV): sequencing the most valuable type-strain genomes for metagenomic binning, comparative biology and taxonomic classification.</title>
        <authorList>
            <person name="Goeker M."/>
        </authorList>
    </citation>
    <scope>NUCLEOTIDE SEQUENCE [LARGE SCALE GENOMIC DNA]</scope>
    <source>
        <strain evidence="2 3">DSM 27594</strain>
    </source>
</reference>
<keyword evidence="1" id="KW-1133">Transmembrane helix</keyword>
<accession>A0ABT9Y2B3</accession>
<dbReference type="RefSeq" id="WP_307413605.1">
    <property type="nucleotide sequence ID" value="NZ_JAUSTW010000013.1"/>
</dbReference>
<keyword evidence="1" id="KW-0812">Transmembrane</keyword>
<evidence type="ECO:0000313" key="2">
    <source>
        <dbReference type="EMBL" id="MDQ0201881.1"/>
    </source>
</evidence>